<proteinExistence type="predicted"/>
<dbReference type="Proteomes" id="UP001732700">
    <property type="component" value="Chromosome 1D"/>
</dbReference>
<protein>
    <submittedName>
        <fullName evidence="1">Uncharacterized protein</fullName>
    </submittedName>
</protein>
<accession>A0ACD5U5H6</accession>
<dbReference type="EnsemblPlants" id="AVESA.00010b.r2.1DG0179600.1">
    <property type="protein sequence ID" value="AVESA.00010b.r2.1DG0179600.1.CDS"/>
    <property type="gene ID" value="AVESA.00010b.r2.1DG0179600"/>
</dbReference>
<name>A0ACD5U5H6_AVESA</name>
<evidence type="ECO:0000313" key="1">
    <source>
        <dbReference type="EnsemblPlants" id="AVESA.00010b.r2.1DG0179600.1.CDS"/>
    </source>
</evidence>
<keyword evidence="2" id="KW-1185">Reference proteome</keyword>
<organism evidence="1 2">
    <name type="scientific">Avena sativa</name>
    <name type="common">Oat</name>
    <dbReference type="NCBI Taxonomy" id="4498"/>
    <lineage>
        <taxon>Eukaryota</taxon>
        <taxon>Viridiplantae</taxon>
        <taxon>Streptophyta</taxon>
        <taxon>Embryophyta</taxon>
        <taxon>Tracheophyta</taxon>
        <taxon>Spermatophyta</taxon>
        <taxon>Magnoliopsida</taxon>
        <taxon>Liliopsida</taxon>
        <taxon>Poales</taxon>
        <taxon>Poaceae</taxon>
        <taxon>BOP clade</taxon>
        <taxon>Pooideae</taxon>
        <taxon>Poodae</taxon>
        <taxon>Poeae</taxon>
        <taxon>Poeae Chloroplast Group 1 (Aveneae type)</taxon>
        <taxon>Aveninae</taxon>
        <taxon>Avena</taxon>
    </lineage>
</organism>
<reference evidence="1" key="2">
    <citation type="submission" date="2025-09" db="UniProtKB">
        <authorList>
            <consortium name="EnsemblPlants"/>
        </authorList>
    </citation>
    <scope>IDENTIFICATION</scope>
</reference>
<reference evidence="1" key="1">
    <citation type="submission" date="2021-05" db="EMBL/GenBank/DDBJ databases">
        <authorList>
            <person name="Scholz U."/>
            <person name="Mascher M."/>
            <person name="Fiebig A."/>
        </authorList>
    </citation>
    <scope>NUCLEOTIDE SEQUENCE [LARGE SCALE GENOMIC DNA]</scope>
</reference>
<sequence>MKTSLRAQLLSVSIPGCVTADARRQEFLMPMSRSCTDKRARVKQMEKKKTMACEGGLKLLGLTVSPFVVRVRMALHLKGIGYEYMEQDLFTKGELLVMSNPVHKKVPVLIHGGKPICESLAIVQYVDEVWADTGPSILPADPYERADARFWAAYADSKLLPAWVGIMWAATVEERAEKVQDTLTAVGHLEAAFRKCSNGKSFFGGDSVGYLDLVLGSQLLWFEALQKMFGVVVIEEGKAPLLAAWVKRFGETDTAKEVVPDVDTAVEYLKKLQSHRAGATVAQLLS</sequence>
<evidence type="ECO:0000313" key="2">
    <source>
        <dbReference type="Proteomes" id="UP001732700"/>
    </source>
</evidence>